<sequence length="78" mass="8902">MTSKVENLAAKIAALGEHKQQALWGRVAELNFRRGLSALSEQYRERLRQQGQLDRSVEEILADLKQIREEIAAHDYPG</sequence>
<comment type="caution">
    <text evidence="1">The sequence shown here is derived from an EMBL/GenBank/DDBJ whole genome shotgun (WGS) entry which is preliminary data.</text>
</comment>
<dbReference type="AlphaFoldDB" id="A0A399G0B8"/>
<reference evidence="1 2" key="1">
    <citation type="submission" date="2018-08" db="EMBL/GenBank/DDBJ databases">
        <title>Draft genome of candidate division NPL-UPA2 bacterium Unc8 that adapted to ultra-basic serpentinizing groundwater.</title>
        <authorList>
            <person name="Ishii S."/>
            <person name="Suzuki S."/>
            <person name="Nealson K.H."/>
        </authorList>
    </citation>
    <scope>NUCLEOTIDE SEQUENCE [LARGE SCALE GENOMIC DNA]</scope>
    <source>
        <strain evidence="1">Unc8</strain>
    </source>
</reference>
<organism evidence="1 2">
    <name type="scientific">candidate division NPL-UPA2 bacterium Unc8</name>
    <dbReference type="NCBI Taxonomy" id="1980939"/>
    <lineage>
        <taxon>Bacteria</taxon>
    </lineage>
</organism>
<protein>
    <submittedName>
        <fullName evidence="1">Uncharacterized protein</fullName>
    </submittedName>
</protein>
<dbReference type="Proteomes" id="UP000266287">
    <property type="component" value="Unassembled WGS sequence"/>
</dbReference>
<evidence type="ECO:0000313" key="1">
    <source>
        <dbReference type="EMBL" id="RII01146.1"/>
    </source>
</evidence>
<accession>A0A399G0B8</accession>
<name>A0A399G0B8_UNCN2</name>
<evidence type="ECO:0000313" key="2">
    <source>
        <dbReference type="Proteomes" id="UP000266287"/>
    </source>
</evidence>
<dbReference type="EMBL" id="NDHY01000001">
    <property type="protein sequence ID" value="RII01146.1"/>
    <property type="molecule type" value="Genomic_DNA"/>
</dbReference>
<proteinExistence type="predicted"/>
<gene>
    <name evidence="1" type="ORF">B9J77_01030</name>
</gene>